<accession>A0AAV4J6K9</accession>
<protein>
    <submittedName>
        <fullName evidence="1">Uncharacterized protein</fullName>
    </submittedName>
</protein>
<comment type="caution">
    <text evidence="1">The sequence shown here is derived from an EMBL/GenBank/DDBJ whole genome shotgun (WGS) entry which is preliminary data.</text>
</comment>
<organism evidence="1 2">
    <name type="scientific">Elysia marginata</name>
    <dbReference type="NCBI Taxonomy" id="1093978"/>
    <lineage>
        <taxon>Eukaryota</taxon>
        <taxon>Metazoa</taxon>
        <taxon>Spiralia</taxon>
        <taxon>Lophotrochozoa</taxon>
        <taxon>Mollusca</taxon>
        <taxon>Gastropoda</taxon>
        <taxon>Heterobranchia</taxon>
        <taxon>Euthyneura</taxon>
        <taxon>Panpulmonata</taxon>
        <taxon>Sacoglossa</taxon>
        <taxon>Placobranchoidea</taxon>
        <taxon>Plakobranchidae</taxon>
        <taxon>Elysia</taxon>
    </lineage>
</organism>
<proteinExistence type="predicted"/>
<dbReference type="EMBL" id="BMAT01010011">
    <property type="protein sequence ID" value="GFS18434.1"/>
    <property type="molecule type" value="Genomic_DNA"/>
</dbReference>
<keyword evidence="2" id="KW-1185">Reference proteome</keyword>
<gene>
    <name evidence="1" type="ORF">ElyMa_005006400</name>
</gene>
<reference evidence="1 2" key="1">
    <citation type="journal article" date="2021" name="Elife">
        <title>Chloroplast acquisition without the gene transfer in kleptoplastic sea slugs, Plakobranchus ocellatus.</title>
        <authorList>
            <person name="Maeda T."/>
            <person name="Takahashi S."/>
            <person name="Yoshida T."/>
            <person name="Shimamura S."/>
            <person name="Takaki Y."/>
            <person name="Nagai Y."/>
            <person name="Toyoda A."/>
            <person name="Suzuki Y."/>
            <person name="Arimoto A."/>
            <person name="Ishii H."/>
            <person name="Satoh N."/>
            <person name="Nishiyama T."/>
            <person name="Hasebe M."/>
            <person name="Maruyama T."/>
            <person name="Minagawa J."/>
            <person name="Obokata J."/>
            <person name="Shigenobu S."/>
        </authorList>
    </citation>
    <scope>NUCLEOTIDE SEQUENCE [LARGE SCALE GENOMIC DNA]</scope>
</reference>
<sequence length="121" mass="14047">MKNSSSPGPDDIPNEFYKMFWLKKDHLVASYDFSSQYDWTKQAADEDCKTRVTKACELALPHHSRVTKNPKQPVMTISDAQFSDTGRYFCFKDDHRTKFIDLEVLGNKHNNANRNNNNTNK</sequence>
<evidence type="ECO:0000313" key="2">
    <source>
        <dbReference type="Proteomes" id="UP000762676"/>
    </source>
</evidence>
<evidence type="ECO:0000313" key="1">
    <source>
        <dbReference type="EMBL" id="GFS18434.1"/>
    </source>
</evidence>
<name>A0AAV4J6K9_9GAST</name>
<dbReference type="InterPro" id="IPR036179">
    <property type="entry name" value="Ig-like_dom_sf"/>
</dbReference>
<dbReference type="AlphaFoldDB" id="A0AAV4J6K9"/>
<dbReference type="Proteomes" id="UP000762676">
    <property type="component" value="Unassembled WGS sequence"/>
</dbReference>
<dbReference type="Gene3D" id="2.60.40.10">
    <property type="entry name" value="Immunoglobulins"/>
    <property type="match status" value="1"/>
</dbReference>
<dbReference type="InterPro" id="IPR013783">
    <property type="entry name" value="Ig-like_fold"/>
</dbReference>
<dbReference type="SUPFAM" id="SSF48726">
    <property type="entry name" value="Immunoglobulin"/>
    <property type="match status" value="1"/>
</dbReference>